<proteinExistence type="predicted"/>
<gene>
    <name evidence="2" type="ORF">GALL_322360</name>
</gene>
<feature type="transmembrane region" description="Helical" evidence="1">
    <location>
        <begin position="181"/>
        <end position="200"/>
    </location>
</feature>
<keyword evidence="1" id="KW-1133">Transmembrane helix</keyword>
<comment type="caution">
    <text evidence="2">The sequence shown here is derived from an EMBL/GenBank/DDBJ whole genome shotgun (WGS) entry which is preliminary data.</text>
</comment>
<evidence type="ECO:0000256" key="1">
    <source>
        <dbReference type="SAM" id="Phobius"/>
    </source>
</evidence>
<protein>
    <recommendedName>
        <fullName evidence="3">CARDB domain-containing protein</fullName>
    </recommendedName>
</protein>
<name>A0A1J5RCP2_9ZZZZ</name>
<sequence>MTMSAYPMMTRVRSIHDRESDESIFRRSIMLRWIFPFLFAVAALMGSAHAETAPQLSISLEQATGNPPSPEMGNWMHFRSVVRNTGAVPAQSVVAWIGLVRVDAGHEQPMDLEDWSAHKAVVIPALQPGQTFSTEWPMRLIQSGDYRVVISAAERHATRLDSSPFLDLHVRMKPTVESRRILPTALGVPLLLGLIAGLRLRKRS</sequence>
<evidence type="ECO:0000313" key="2">
    <source>
        <dbReference type="EMBL" id="OIQ85901.1"/>
    </source>
</evidence>
<keyword evidence="1" id="KW-0472">Membrane</keyword>
<organism evidence="2">
    <name type="scientific">mine drainage metagenome</name>
    <dbReference type="NCBI Taxonomy" id="410659"/>
    <lineage>
        <taxon>unclassified sequences</taxon>
        <taxon>metagenomes</taxon>
        <taxon>ecological metagenomes</taxon>
    </lineage>
</organism>
<accession>A0A1J5RCP2</accession>
<dbReference type="EMBL" id="MLJW01000512">
    <property type="protein sequence ID" value="OIQ85901.1"/>
    <property type="molecule type" value="Genomic_DNA"/>
</dbReference>
<evidence type="ECO:0008006" key="3">
    <source>
        <dbReference type="Google" id="ProtNLM"/>
    </source>
</evidence>
<reference evidence="2" key="1">
    <citation type="submission" date="2016-10" db="EMBL/GenBank/DDBJ databases">
        <title>Sequence of Gallionella enrichment culture.</title>
        <authorList>
            <person name="Poehlein A."/>
            <person name="Muehling M."/>
            <person name="Daniel R."/>
        </authorList>
    </citation>
    <scope>NUCLEOTIDE SEQUENCE</scope>
</reference>
<dbReference type="AlphaFoldDB" id="A0A1J5RCP2"/>
<keyword evidence="1" id="KW-0812">Transmembrane</keyword>